<dbReference type="Proteomes" id="UP000649604">
    <property type="component" value="Unassembled WGS sequence"/>
</dbReference>
<dbReference type="PANTHER" id="PTHR33531">
    <property type="entry name" value="RUBRERYTHRIN SUBFAMILY"/>
    <property type="match status" value="1"/>
</dbReference>
<accession>A0A9D5JTS1</accession>
<name>A0A9D5JTS1_9BACT</name>
<dbReference type="AlphaFoldDB" id="A0A9D5JTS1"/>
<dbReference type="GO" id="GO:0046872">
    <property type="term" value="F:metal ion binding"/>
    <property type="evidence" value="ECO:0007669"/>
    <property type="project" value="InterPro"/>
</dbReference>
<dbReference type="InterPro" id="IPR009078">
    <property type="entry name" value="Ferritin-like_SF"/>
</dbReference>
<protein>
    <submittedName>
        <fullName evidence="2">Rubrerythrin</fullName>
    </submittedName>
</protein>
<dbReference type="SUPFAM" id="SSF47240">
    <property type="entry name" value="Ferritin-like"/>
    <property type="match status" value="1"/>
</dbReference>
<dbReference type="InterPro" id="IPR012347">
    <property type="entry name" value="Ferritin-like"/>
</dbReference>
<sequence length="151" mass="17439">MKNFGSADEVLDFAITREEEAAQFYTELAKKMNRAWMQQVFEDFAKEEQGHKQKLLSVKQGKRLLSAEKKVMDLKIGDYLVDVGPGEELDYQQALIVAMKKEKAAFRLYTDLSATTDDSNLQNLLLSLAQEEAKHKLRFELEYDEHFLAQN</sequence>
<evidence type="ECO:0000259" key="1">
    <source>
        <dbReference type="Pfam" id="PF02915"/>
    </source>
</evidence>
<dbReference type="GO" id="GO:0016491">
    <property type="term" value="F:oxidoreductase activity"/>
    <property type="evidence" value="ECO:0007669"/>
    <property type="project" value="InterPro"/>
</dbReference>
<gene>
    <name evidence="2" type="ORF">GF339_03040</name>
</gene>
<organism evidence="2 3">
    <name type="scientific">candidate division KSB3 bacterium</name>
    <dbReference type="NCBI Taxonomy" id="2044937"/>
    <lineage>
        <taxon>Bacteria</taxon>
        <taxon>candidate division KSB3</taxon>
    </lineage>
</organism>
<dbReference type="EMBL" id="WJJP01000092">
    <property type="protein sequence ID" value="MBD3323531.1"/>
    <property type="molecule type" value="Genomic_DNA"/>
</dbReference>
<dbReference type="Pfam" id="PF02915">
    <property type="entry name" value="Rubrerythrin"/>
    <property type="match status" value="1"/>
</dbReference>
<dbReference type="CDD" id="cd01045">
    <property type="entry name" value="Ferritin_like_AB"/>
    <property type="match status" value="1"/>
</dbReference>
<dbReference type="PANTHER" id="PTHR33531:SF10">
    <property type="entry name" value="BLR7895 PROTEIN"/>
    <property type="match status" value="1"/>
</dbReference>
<evidence type="ECO:0000313" key="2">
    <source>
        <dbReference type="EMBL" id="MBD3323531.1"/>
    </source>
</evidence>
<comment type="caution">
    <text evidence="2">The sequence shown here is derived from an EMBL/GenBank/DDBJ whole genome shotgun (WGS) entry which is preliminary data.</text>
</comment>
<feature type="domain" description="Rubrerythrin diiron-binding" evidence="1">
    <location>
        <begin position="9"/>
        <end position="141"/>
    </location>
</feature>
<dbReference type="Gene3D" id="1.20.1260.10">
    <property type="match status" value="1"/>
</dbReference>
<proteinExistence type="predicted"/>
<dbReference type="InterPro" id="IPR003251">
    <property type="entry name" value="Rr_diiron-bd_dom"/>
</dbReference>
<reference evidence="2" key="1">
    <citation type="submission" date="2019-11" db="EMBL/GenBank/DDBJ databases">
        <title>Microbial mats filling the niche in hypersaline microbial mats.</title>
        <authorList>
            <person name="Wong H.L."/>
            <person name="Macleod F.I."/>
            <person name="White R.A. III"/>
            <person name="Burns B.P."/>
        </authorList>
    </citation>
    <scope>NUCLEOTIDE SEQUENCE</scope>
    <source>
        <strain evidence="2">Rbin_158</strain>
    </source>
</reference>
<evidence type="ECO:0000313" key="3">
    <source>
        <dbReference type="Proteomes" id="UP000649604"/>
    </source>
</evidence>